<sequence>MSTQTATQIFEVEQLRLKASNSPVNDWQADLARDGYAVVKGAVAKEKAAEYAERMYQYLEGFGLGFDRNDRSTWTSEHLPEINNKGMCLDYAVAHEDFVWDVRSEPGVVGAFEQWLKTEDLIVSFDAVNFGLSGRKDLAPNKPWPHQDQDPTKNGFRCLQGLVNILPNGPKDGGLIVCKGAHLLSEQFHKEMAWEEPIPAWNPEWYGFTDAGMKWLEDKGLEWVKVSGEPGDLLLWDSRVPHYNLSSTTDQSRFCVYTCYMPVAEASQEDLKRKKIAFEGWFGTTHWPNCQVMGRNQAKRNGEKDPHNRTEPVKKPQLSERAYRLTGIPSSKPRHRDWVVGK</sequence>
<name>A0A4S9KRI8_AURPU</name>
<evidence type="ECO:0000313" key="3">
    <source>
        <dbReference type="Proteomes" id="UP000306584"/>
    </source>
</evidence>
<dbReference type="AlphaFoldDB" id="A0A4S9KRI8"/>
<dbReference type="PANTHER" id="PTHR31630:SF7">
    <property type="entry name" value="PHYTANOYL-COA DIOXYGENASE"/>
    <property type="match status" value="1"/>
</dbReference>
<dbReference type="InterPro" id="IPR008775">
    <property type="entry name" value="Phytyl_CoA_dOase-like"/>
</dbReference>
<gene>
    <name evidence="2" type="ORF">D6D01_07342</name>
</gene>
<comment type="caution">
    <text evidence="2">The sequence shown here is derived from an EMBL/GenBank/DDBJ whole genome shotgun (WGS) entry which is preliminary data.</text>
</comment>
<reference evidence="2 3" key="1">
    <citation type="submission" date="2018-10" db="EMBL/GenBank/DDBJ databases">
        <title>Fifty Aureobasidium pullulans genomes reveal a recombining polyextremotolerant generalist.</title>
        <authorList>
            <person name="Gostincar C."/>
            <person name="Turk M."/>
            <person name="Zajc J."/>
            <person name="Gunde-Cimerman N."/>
        </authorList>
    </citation>
    <scope>NUCLEOTIDE SEQUENCE [LARGE SCALE GENOMIC DNA]</scope>
    <source>
        <strain evidence="2 3">EXF-6604</strain>
    </source>
</reference>
<evidence type="ECO:0008006" key="4">
    <source>
        <dbReference type="Google" id="ProtNLM"/>
    </source>
</evidence>
<feature type="region of interest" description="Disordered" evidence="1">
    <location>
        <begin position="297"/>
        <end position="342"/>
    </location>
</feature>
<dbReference type="PANTHER" id="PTHR31630">
    <property type="entry name" value="PHYTANOYL-COA DIOXYGENASE-RELATED-RELATED"/>
    <property type="match status" value="1"/>
</dbReference>
<feature type="compositionally biased region" description="Basic and acidic residues" evidence="1">
    <location>
        <begin position="300"/>
        <end position="323"/>
    </location>
</feature>
<evidence type="ECO:0000313" key="2">
    <source>
        <dbReference type="EMBL" id="THY18150.1"/>
    </source>
</evidence>
<dbReference type="Pfam" id="PF05721">
    <property type="entry name" value="PhyH"/>
    <property type="match status" value="1"/>
</dbReference>
<proteinExistence type="predicted"/>
<dbReference type="Gene3D" id="2.60.120.620">
    <property type="entry name" value="q2cbj1_9rhob like domain"/>
    <property type="match status" value="1"/>
</dbReference>
<evidence type="ECO:0000256" key="1">
    <source>
        <dbReference type="SAM" id="MobiDB-lite"/>
    </source>
</evidence>
<dbReference type="Proteomes" id="UP000306584">
    <property type="component" value="Unassembled WGS sequence"/>
</dbReference>
<dbReference type="SUPFAM" id="SSF51197">
    <property type="entry name" value="Clavaminate synthase-like"/>
    <property type="match status" value="1"/>
</dbReference>
<accession>A0A4S9KRI8</accession>
<protein>
    <recommendedName>
        <fullName evidence="4">Clavaminate synthase-like protein</fullName>
    </recommendedName>
</protein>
<organism evidence="2 3">
    <name type="scientific">Aureobasidium pullulans</name>
    <name type="common">Black yeast</name>
    <name type="synonym">Pullularia pullulans</name>
    <dbReference type="NCBI Taxonomy" id="5580"/>
    <lineage>
        <taxon>Eukaryota</taxon>
        <taxon>Fungi</taxon>
        <taxon>Dikarya</taxon>
        <taxon>Ascomycota</taxon>
        <taxon>Pezizomycotina</taxon>
        <taxon>Dothideomycetes</taxon>
        <taxon>Dothideomycetidae</taxon>
        <taxon>Dothideales</taxon>
        <taxon>Saccotheciaceae</taxon>
        <taxon>Aureobasidium</taxon>
    </lineage>
</organism>
<dbReference type="EMBL" id="QZBD01000352">
    <property type="protein sequence ID" value="THY18150.1"/>
    <property type="molecule type" value="Genomic_DNA"/>
</dbReference>